<protein>
    <submittedName>
        <fullName evidence="2">Uncharacterized protein</fullName>
    </submittedName>
</protein>
<keyword evidence="1" id="KW-0472">Membrane</keyword>
<dbReference type="HOGENOM" id="CLU_2161798_0_0_1"/>
<evidence type="ECO:0000313" key="2">
    <source>
        <dbReference type="EMBL" id="ERN02028.1"/>
    </source>
</evidence>
<evidence type="ECO:0000256" key="1">
    <source>
        <dbReference type="SAM" id="Phobius"/>
    </source>
</evidence>
<keyword evidence="1" id="KW-0812">Transmembrane</keyword>
<name>W1P280_AMBTC</name>
<feature type="transmembrane region" description="Helical" evidence="1">
    <location>
        <begin position="86"/>
        <end position="106"/>
    </location>
</feature>
<evidence type="ECO:0000313" key="3">
    <source>
        <dbReference type="Proteomes" id="UP000017836"/>
    </source>
</evidence>
<organism evidence="2 3">
    <name type="scientific">Amborella trichopoda</name>
    <dbReference type="NCBI Taxonomy" id="13333"/>
    <lineage>
        <taxon>Eukaryota</taxon>
        <taxon>Viridiplantae</taxon>
        <taxon>Streptophyta</taxon>
        <taxon>Embryophyta</taxon>
        <taxon>Tracheophyta</taxon>
        <taxon>Spermatophyta</taxon>
        <taxon>Magnoliopsida</taxon>
        <taxon>Amborellales</taxon>
        <taxon>Amborellaceae</taxon>
        <taxon>Amborella</taxon>
    </lineage>
</organism>
<accession>W1P280</accession>
<reference evidence="2" key="1">
    <citation type="submission" date="2013-08" db="EMBL/GenBank/DDBJ databases">
        <authorList>
            <person name="Albert V.A."/>
            <person name="Barbazuk W.B."/>
            <person name="Chamala S."/>
            <person name="Chanderbali A.S."/>
            <person name="dePamphilis C.W."/>
            <person name="Der J.P."/>
            <person name="Estill J.C."/>
            <person name="Leebens-Mack J."/>
            <person name="Ma H."/>
            <person name="Palmer J.D."/>
            <person name="Rounsley S."/>
            <person name="Sankoff D."/>
            <person name="Schuster S.C."/>
            <person name="Soltis D.E."/>
            <person name="Soltis P.S."/>
            <person name="Wessler S.R."/>
            <person name="Wing R.A."/>
        </authorList>
    </citation>
    <scope>NUCLEOTIDE SEQUENCE</scope>
    <source>
        <tissue evidence="2">Leaf</tissue>
    </source>
</reference>
<dbReference type="EMBL" id="KI394661">
    <property type="protein sequence ID" value="ERN02028.1"/>
    <property type="molecule type" value="Genomic_DNA"/>
</dbReference>
<gene>
    <name evidence="2" type="ORF">AMTR_s00045p00111090</name>
</gene>
<dbReference type="Gramene" id="ERN02028">
    <property type="protein sequence ID" value="ERN02028"/>
    <property type="gene ID" value="AMTR_s00045p00111090"/>
</dbReference>
<proteinExistence type="predicted"/>
<dbReference type="Proteomes" id="UP000017836">
    <property type="component" value="Unassembled WGS sequence"/>
</dbReference>
<sequence>MLLNNFTCDLLLNMLQLERGVAWFSFSMAASFMMVMRDLVGREEDAMLDGHPQKRAQYRTLCGEPVFDYGITRNRMERYYHIRRQVNVFSFLVILLTLIQTLYALLQFHIG</sequence>
<keyword evidence="3" id="KW-1185">Reference proteome</keyword>
<dbReference type="AlphaFoldDB" id="W1P280"/>
<keyword evidence="1" id="KW-1133">Transmembrane helix</keyword>